<dbReference type="Gene3D" id="3.30.2310.20">
    <property type="entry name" value="RelE-like"/>
    <property type="match status" value="1"/>
</dbReference>
<reference evidence="3" key="1">
    <citation type="submission" date="2016-06" db="EMBL/GenBank/DDBJ databases">
        <authorList>
            <person name="Toshchakov V.S."/>
        </authorList>
    </citation>
    <scope>NUCLEOTIDE SEQUENCE [LARGE SCALE GENOMIC DNA]</scope>
    <source>
        <strain>PM4 (JCM 30641</strain>
        <strain evidence="3">\VKM B-2940)</strain>
    </source>
</reference>
<dbReference type="KEGG" id="cdiv:CPM_1774"/>
<dbReference type="PANTHER" id="PTHR35601:SF1">
    <property type="entry name" value="TOXIN RELE"/>
    <property type="match status" value="1"/>
</dbReference>
<evidence type="ECO:0000313" key="3">
    <source>
        <dbReference type="Proteomes" id="UP000187822"/>
    </source>
</evidence>
<dbReference type="AlphaFoldDB" id="A0A1R4A9C1"/>
<proteinExistence type="predicted"/>
<evidence type="ECO:0000313" key="2">
    <source>
        <dbReference type="EMBL" id="SJK85557.1"/>
    </source>
</evidence>
<name>A0A1R4A9C1_9ARCH</name>
<protein>
    <submittedName>
        <fullName evidence="2">RelE toxin</fullName>
    </submittedName>
</protein>
<dbReference type="Pfam" id="PF05016">
    <property type="entry name" value="ParE_toxin"/>
    <property type="match status" value="1"/>
</dbReference>
<keyword evidence="3" id="KW-1185">Reference proteome</keyword>
<organism evidence="2 3">
    <name type="scientific">Cuniculiplasma divulgatum</name>
    <dbReference type="NCBI Taxonomy" id="1673428"/>
    <lineage>
        <taxon>Archaea</taxon>
        <taxon>Methanobacteriati</taxon>
        <taxon>Thermoplasmatota</taxon>
        <taxon>Thermoplasmata</taxon>
        <taxon>Thermoplasmatales</taxon>
        <taxon>Cuniculiplasmataceae</taxon>
        <taxon>Cuniculiplasma</taxon>
    </lineage>
</organism>
<dbReference type="PANTHER" id="PTHR35601">
    <property type="entry name" value="TOXIN RELE"/>
    <property type="match status" value="1"/>
</dbReference>
<dbReference type="InterPro" id="IPR035093">
    <property type="entry name" value="RelE/ParE_toxin_dom_sf"/>
</dbReference>
<gene>
    <name evidence="2" type="ORF">CPM_1774</name>
</gene>
<dbReference type="InterPro" id="IPR007712">
    <property type="entry name" value="RelE/ParE_toxin"/>
</dbReference>
<dbReference type="SUPFAM" id="SSF143011">
    <property type="entry name" value="RelE-like"/>
    <property type="match status" value="1"/>
</dbReference>
<keyword evidence="1" id="KW-1277">Toxin-antitoxin system</keyword>
<evidence type="ECO:0000256" key="1">
    <source>
        <dbReference type="ARBA" id="ARBA00022649"/>
    </source>
</evidence>
<dbReference type="Proteomes" id="UP000187822">
    <property type="component" value="Chromosome I"/>
</dbReference>
<accession>A0A1R4A9C1</accession>
<sequence>MTNFEVEFSEESLFQLRGMDIPLAKRIIQKIESTRSDPHRFFVRLVGRTEYKLRVGEYRVIADIEENRRVIVVRSLGHRRNIYK</sequence>
<dbReference type="EMBL" id="LT719092">
    <property type="protein sequence ID" value="SJK85557.1"/>
    <property type="molecule type" value="Genomic_DNA"/>
</dbReference>